<evidence type="ECO:0000313" key="4">
    <source>
        <dbReference type="EMBL" id="MDR5898457.1"/>
    </source>
</evidence>
<keyword evidence="3" id="KW-0472">Membrane</keyword>
<evidence type="ECO:0000256" key="1">
    <source>
        <dbReference type="ARBA" id="ARBA00005233"/>
    </source>
</evidence>
<feature type="transmembrane region" description="Helical" evidence="3">
    <location>
        <begin position="15"/>
        <end position="35"/>
    </location>
</feature>
<dbReference type="PROSITE" id="PS00409">
    <property type="entry name" value="PROKAR_NTER_METHYL"/>
    <property type="match status" value="1"/>
</dbReference>
<evidence type="ECO:0000313" key="5">
    <source>
        <dbReference type="Proteomes" id="UP001254564"/>
    </source>
</evidence>
<evidence type="ECO:0000256" key="3">
    <source>
        <dbReference type="SAM" id="Phobius"/>
    </source>
</evidence>
<dbReference type="SUPFAM" id="SSF54523">
    <property type="entry name" value="Pili subunits"/>
    <property type="match status" value="1"/>
</dbReference>
<keyword evidence="3" id="KW-1133">Transmembrane helix</keyword>
<accession>A0ABU1H3Y9</accession>
<dbReference type="Proteomes" id="UP001254564">
    <property type="component" value="Unassembled WGS sequence"/>
</dbReference>
<dbReference type="PANTHER" id="PTHR30093:SF34">
    <property type="entry name" value="PREPILIN PEPTIDASE-DEPENDENT PROTEIN D"/>
    <property type="match status" value="1"/>
</dbReference>
<comment type="caution">
    <text evidence="4">The sequence shown here is derived from an EMBL/GenBank/DDBJ whole genome shotgun (WGS) entry which is preliminary data.</text>
</comment>
<dbReference type="RefSeq" id="WP_309655367.1">
    <property type="nucleotide sequence ID" value="NZ_JARWAN010000006.1"/>
</dbReference>
<organism evidence="4 5">
    <name type="scientific">Vreelandella vilamensis</name>
    <dbReference type="NCBI Taxonomy" id="531309"/>
    <lineage>
        <taxon>Bacteria</taxon>
        <taxon>Pseudomonadati</taxon>
        <taxon>Pseudomonadota</taxon>
        <taxon>Gammaproteobacteria</taxon>
        <taxon>Oceanospirillales</taxon>
        <taxon>Halomonadaceae</taxon>
        <taxon>Vreelandella</taxon>
    </lineage>
</organism>
<proteinExistence type="inferred from homology"/>
<sequence>MQQAQTQRNLRQGGFTLVELLIVVAIIGILAAVAVPQYQRYVERAEFAAEFSEVNAFRTLVDAELASRNGGTAATVKGEIGIDTVDGIDLTTYGLTNVGTTTAAAVLTSTNFTYTRTDGVWECGTVTGSAADSADDAQLPEACRA</sequence>
<keyword evidence="5" id="KW-1185">Reference proteome</keyword>
<dbReference type="NCBIfam" id="TIGR02532">
    <property type="entry name" value="IV_pilin_GFxxxE"/>
    <property type="match status" value="1"/>
</dbReference>
<evidence type="ECO:0000256" key="2">
    <source>
        <dbReference type="ARBA" id="ARBA00022481"/>
    </source>
</evidence>
<dbReference type="PANTHER" id="PTHR30093">
    <property type="entry name" value="GENERAL SECRETION PATHWAY PROTEIN G"/>
    <property type="match status" value="1"/>
</dbReference>
<name>A0ABU1H3Y9_9GAMM</name>
<dbReference type="Gene3D" id="3.30.700.10">
    <property type="entry name" value="Glycoprotein, Type 4 Pilin"/>
    <property type="match status" value="1"/>
</dbReference>
<gene>
    <name evidence="4" type="ORF">QC823_05580</name>
</gene>
<reference evidence="4 5" key="1">
    <citation type="submission" date="2023-04" db="EMBL/GenBank/DDBJ databases">
        <title>A long-awaited taxogenomic arrangement of the family Halomonadaceae.</title>
        <authorList>
            <person name="De La Haba R."/>
            <person name="Chuvochina M."/>
            <person name="Wittouck S."/>
            <person name="Arahal D.R."/>
            <person name="Sanchez-Porro C."/>
            <person name="Hugenholtz P."/>
            <person name="Ventosa A."/>
        </authorList>
    </citation>
    <scope>NUCLEOTIDE SEQUENCE [LARGE SCALE GENOMIC DNA]</scope>
    <source>
        <strain evidence="4 5">DSM 21020</strain>
    </source>
</reference>
<dbReference type="Pfam" id="PF07963">
    <property type="entry name" value="N_methyl"/>
    <property type="match status" value="1"/>
</dbReference>
<dbReference type="InterPro" id="IPR045584">
    <property type="entry name" value="Pilin-like"/>
</dbReference>
<protein>
    <submittedName>
        <fullName evidence="4">Pilin</fullName>
    </submittedName>
</protein>
<keyword evidence="2" id="KW-0488">Methylation</keyword>
<dbReference type="InterPro" id="IPR012902">
    <property type="entry name" value="N_methyl_site"/>
</dbReference>
<keyword evidence="3" id="KW-0812">Transmembrane</keyword>
<dbReference type="EMBL" id="JARWAN010000006">
    <property type="protein sequence ID" value="MDR5898457.1"/>
    <property type="molecule type" value="Genomic_DNA"/>
</dbReference>
<comment type="similarity">
    <text evidence="1">Belongs to the N-Me-Phe pilin family.</text>
</comment>